<name>A0ABC8QZU9_9AQUA</name>
<dbReference type="AlphaFoldDB" id="A0ABC8QZU9"/>
<comment type="caution">
    <text evidence="2">The sequence shown here is derived from an EMBL/GenBank/DDBJ whole genome shotgun (WGS) entry which is preliminary data.</text>
</comment>
<evidence type="ECO:0000256" key="1">
    <source>
        <dbReference type="SAM" id="MobiDB-lite"/>
    </source>
</evidence>
<feature type="region of interest" description="Disordered" evidence="1">
    <location>
        <begin position="235"/>
        <end position="289"/>
    </location>
</feature>
<feature type="compositionally biased region" description="Polar residues" evidence="1">
    <location>
        <begin position="264"/>
        <end position="275"/>
    </location>
</feature>
<feature type="non-terminal residue" evidence="2">
    <location>
        <position position="1"/>
    </location>
</feature>
<accession>A0ABC8QZU9</accession>
<keyword evidence="3" id="KW-1185">Reference proteome</keyword>
<organism evidence="2 3">
    <name type="scientific">Ilex paraguariensis</name>
    <name type="common">yerba mate</name>
    <dbReference type="NCBI Taxonomy" id="185542"/>
    <lineage>
        <taxon>Eukaryota</taxon>
        <taxon>Viridiplantae</taxon>
        <taxon>Streptophyta</taxon>
        <taxon>Embryophyta</taxon>
        <taxon>Tracheophyta</taxon>
        <taxon>Spermatophyta</taxon>
        <taxon>Magnoliopsida</taxon>
        <taxon>eudicotyledons</taxon>
        <taxon>Gunneridae</taxon>
        <taxon>Pentapetalae</taxon>
        <taxon>asterids</taxon>
        <taxon>campanulids</taxon>
        <taxon>Aquifoliales</taxon>
        <taxon>Aquifoliaceae</taxon>
        <taxon>Ilex</taxon>
    </lineage>
</organism>
<protein>
    <submittedName>
        <fullName evidence="2">Uncharacterized protein</fullName>
    </submittedName>
</protein>
<evidence type="ECO:0000313" key="3">
    <source>
        <dbReference type="Proteomes" id="UP001642360"/>
    </source>
</evidence>
<dbReference type="Proteomes" id="UP001642360">
    <property type="component" value="Unassembled WGS sequence"/>
</dbReference>
<sequence>LVAGCGKGLCGSQLAGSKNPDLETSTEGKKAESLVSKLDAIGKKNQSLQETAKVQQVIAGHKVQKRNLESSKQQISANQANQGKGVCKQLNGGKYPTDMVTLEGSQTANMEGNNAVSHGISALSKIPHKESCIRILERGNFSGKEDAVQKESLPNEVQELQNVNIEAHEASVDTIHELAMITAKEQRLLNEQCLITSDSTFFIDLNYAARKNFNKSLDDDMGLYKEKELPDRGYYTDDEVSDSTFDPLSHGSQSPPSSGHKHILSQNRPTGMITRSKSKRVTFSIPLND</sequence>
<feature type="compositionally biased region" description="Low complexity" evidence="1">
    <location>
        <begin position="249"/>
        <end position="258"/>
    </location>
</feature>
<dbReference type="EMBL" id="CAUOFW020000848">
    <property type="protein sequence ID" value="CAK9137962.1"/>
    <property type="molecule type" value="Genomic_DNA"/>
</dbReference>
<proteinExistence type="predicted"/>
<reference evidence="2 3" key="1">
    <citation type="submission" date="2024-02" db="EMBL/GenBank/DDBJ databases">
        <authorList>
            <person name="Vignale AGUSTIN F."/>
            <person name="Sosa J E."/>
            <person name="Modenutti C."/>
        </authorList>
    </citation>
    <scope>NUCLEOTIDE SEQUENCE [LARGE SCALE GENOMIC DNA]</scope>
</reference>
<evidence type="ECO:0000313" key="2">
    <source>
        <dbReference type="EMBL" id="CAK9137962.1"/>
    </source>
</evidence>
<gene>
    <name evidence="2" type="ORF">ILEXP_LOCUS5018</name>
</gene>